<dbReference type="Proteomes" id="UP000887578">
    <property type="component" value="Unplaced"/>
</dbReference>
<dbReference type="InterPro" id="IPR000668">
    <property type="entry name" value="Peptidase_C1A_C"/>
</dbReference>
<proteinExistence type="predicted"/>
<dbReference type="InterPro" id="IPR038765">
    <property type="entry name" value="Papain-like_cys_pep_sf"/>
</dbReference>
<evidence type="ECO:0000256" key="1">
    <source>
        <dbReference type="SAM" id="SignalP"/>
    </source>
</evidence>
<dbReference type="Pfam" id="PF00112">
    <property type="entry name" value="Peptidase_C1"/>
    <property type="match status" value="1"/>
</dbReference>
<reference evidence="4" key="1">
    <citation type="submission" date="2022-11" db="UniProtKB">
        <authorList>
            <consortium name="WormBaseParasite"/>
        </authorList>
    </citation>
    <scope>IDENTIFICATION</scope>
</reference>
<sequence>MDFKIFLICAVTSFVIVETSEETPEFDNVTVFVCNVNRCDWRTLAGAIGHPCEACWAFSVISVLVLETFRFRFLSTDEEPLSEQHLLDYGFKFNRLLGRCDSTPGIIEGGDTIAAFGIIRKFGTYRTIDYPWTGKNQDPQPTKGDPAMSGFEYVPHMLLEMLKMVE</sequence>
<dbReference type="AlphaFoldDB" id="A0A914PSP6"/>
<dbReference type="GO" id="GO:0008234">
    <property type="term" value="F:cysteine-type peptidase activity"/>
    <property type="evidence" value="ECO:0007669"/>
    <property type="project" value="InterPro"/>
</dbReference>
<feature type="chain" id="PRO_5036964170" evidence="1">
    <location>
        <begin position="23"/>
        <end position="166"/>
    </location>
</feature>
<evidence type="ECO:0000313" key="4">
    <source>
        <dbReference type="WBParaSite" id="PDA_v2.g21702.t1"/>
    </source>
</evidence>
<keyword evidence="3" id="KW-1185">Reference proteome</keyword>
<dbReference type="WBParaSite" id="PDA_v2.g21702.t1">
    <property type="protein sequence ID" value="PDA_v2.g21702.t1"/>
    <property type="gene ID" value="PDA_v2.g21702"/>
</dbReference>
<accession>A0A914PSP6</accession>
<dbReference type="SUPFAM" id="SSF54001">
    <property type="entry name" value="Cysteine proteinases"/>
    <property type="match status" value="1"/>
</dbReference>
<dbReference type="GO" id="GO:0006508">
    <property type="term" value="P:proteolysis"/>
    <property type="evidence" value="ECO:0007669"/>
    <property type="project" value="InterPro"/>
</dbReference>
<keyword evidence="1" id="KW-0732">Signal</keyword>
<feature type="signal peptide" evidence="1">
    <location>
        <begin position="1"/>
        <end position="22"/>
    </location>
</feature>
<evidence type="ECO:0000259" key="2">
    <source>
        <dbReference type="Pfam" id="PF00112"/>
    </source>
</evidence>
<feature type="domain" description="Peptidase C1A papain C-terminal" evidence="2">
    <location>
        <begin position="39"/>
        <end position="137"/>
    </location>
</feature>
<dbReference type="Gene3D" id="3.90.70.10">
    <property type="entry name" value="Cysteine proteinases"/>
    <property type="match status" value="1"/>
</dbReference>
<name>A0A914PSP6_9BILA</name>
<protein>
    <submittedName>
        <fullName evidence="4">Peptidase C1A papain C-terminal domain-containing protein</fullName>
    </submittedName>
</protein>
<organism evidence="3 4">
    <name type="scientific">Panagrolaimus davidi</name>
    <dbReference type="NCBI Taxonomy" id="227884"/>
    <lineage>
        <taxon>Eukaryota</taxon>
        <taxon>Metazoa</taxon>
        <taxon>Ecdysozoa</taxon>
        <taxon>Nematoda</taxon>
        <taxon>Chromadorea</taxon>
        <taxon>Rhabditida</taxon>
        <taxon>Tylenchina</taxon>
        <taxon>Panagrolaimomorpha</taxon>
        <taxon>Panagrolaimoidea</taxon>
        <taxon>Panagrolaimidae</taxon>
        <taxon>Panagrolaimus</taxon>
    </lineage>
</organism>
<evidence type="ECO:0000313" key="3">
    <source>
        <dbReference type="Proteomes" id="UP000887578"/>
    </source>
</evidence>